<keyword evidence="3" id="KW-1185">Reference proteome</keyword>
<organism evidence="2 3">
    <name type="scientific">Pieris brassicae</name>
    <name type="common">White butterfly</name>
    <name type="synonym">Large white butterfly</name>
    <dbReference type="NCBI Taxonomy" id="7116"/>
    <lineage>
        <taxon>Eukaryota</taxon>
        <taxon>Metazoa</taxon>
        <taxon>Ecdysozoa</taxon>
        <taxon>Arthropoda</taxon>
        <taxon>Hexapoda</taxon>
        <taxon>Insecta</taxon>
        <taxon>Pterygota</taxon>
        <taxon>Neoptera</taxon>
        <taxon>Endopterygota</taxon>
        <taxon>Lepidoptera</taxon>
        <taxon>Glossata</taxon>
        <taxon>Ditrysia</taxon>
        <taxon>Papilionoidea</taxon>
        <taxon>Pieridae</taxon>
        <taxon>Pierinae</taxon>
        <taxon>Pieris</taxon>
    </lineage>
</organism>
<proteinExistence type="predicted"/>
<evidence type="ECO:0000256" key="1">
    <source>
        <dbReference type="SAM" id="MobiDB-lite"/>
    </source>
</evidence>
<dbReference type="EMBL" id="CALOZG010000003">
    <property type="protein sequence ID" value="CAH4008772.1"/>
    <property type="molecule type" value="Genomic_DNA"/>
</dbReference>
<gene>
    <name evidence="2" type="ORF">PIBRA_LOCUS3105</name>
</gene>
<feature type="region of interest" description="Disordered" evidence="1">
    <location>
        <begin position="43"/>
        <end position="87"/>
    </location>
</feature>
<evidence type="ECO:0000313" key="3">
    <source>
        <dbReference type="Proteomes" id="UP001152562"/>
    </source>
</evidence>
<comment type="caution">
    <text evidence="2">The sequence shown here is derived from an EMBL/GenBank/DDBJ whole genome shotgun (WGS) entry which is preliminary data.</text>
</comment>
<reference evidence="2" key="1">
    <citation type="submission" date="2022-05" db="EMBL/GenBank/DDBJ databases">
        <authorList>
            <person name="Okamura Y."/>
        </authorList>
    </citation>
    <scope>NUCLEOTIDE SEQUENCE</scope>
</reference>
<accession>A0A9P0T735</accession>
<dbReference type="Proteomes" id="UP001152562">
    <property type="component" value="Unassembled WGS sequence"/>
</dbReference>
<evidence type="ECO:0000313" key="2">
    <source>
        <dbReference type="EMBL" id="CAH4008772.1"/>
    </source>
</evidence>
<name>A0A9P0T735_PIEBR</name>
<sequence length="138" mass="15311">MDGKKPRNIKKYCLLGCPDLGFVASAGTSVVLEHDYCVPRMNEAPVTLTDSNSSKNSPDEGESISVFAKGLDTQTSSSKENKDQDKSVKYTIAKVKSTQRQVRALKAKLQKTKKLQLKYKDRVERAKKVISNTGLLEM</sequence>
<protein>
    <submittedName>
        <fullName evidence="2">Uncharacterized protein</fullName>
    </submittedName>
</protein>
<dbReference type="AlphaFoldDB" id="A0A9P0T735"/>